<proteinExistence type="inferred from homology"/>
<dbReference type="Gene3D" id="3.30.240.20">
    <property type="entry name" value="bsu07140 like domains"/>
    <property type="match status" value="2"/>
</dbReference>
<dbReference type="InterPro" id="IPR007353">
    <property type="entry name" value="DUF421"/>
</dbReference>
<keyword evidence="4 7" id="KW-0812">Transmembrane</keyword>
<protein>
    <submittedName>
        <fullName evidence="9">Uncharacterized membrane protein YcaP, DUF421 family</fullName>
    </submittedName>
</protein>
<evidence type="ECO:0000313" key="10">
    <source>
        <dbReference type="Proteomes" id="UP000199017"/>
    </source>
</evidence>
<dbReference type="AlphaFoldDB" id="A0A1G8RVT9"/>
<organism evidence="9 10">
    <name type="scientific">Alteribacillus bidgolensis</name>
    <dbReference type="NCBI Taxonomy" id="930129"/>
    <lineage>
        <taxon>Bacteria</taxon>
        <taxon>Bacillati</taxon>
        <taxon>Bacillota</taxon>
        <taxon>Bacilli</taxon>
        <taxon>Bacillales</taxon>
        <taxon>Bacillaceae</taxon>
        <taxon>Alteribacillus</taxon>
    </lineage>
</organism>
<accession>A0A1G8RVT9</accession>
<dbReference type="PANTHER" id="PTHR34582">
    <property type="entry name" value="UPF0702 TRANSMEMBRANE PROTEIN YCAP"/>
    <property type="match status" value="1"/>
</dbReference>
<evidence type="ECO:0000256" key="7">
    <source>
        <dbReference type="SAM" id="Phobius"/>
    </source>
</evidence>
<evidence type="ECO:0000256" key="1">
    <source>
        <dbReference type="ARBA" id="ARBA00004651"/>
    </source>
</evidence>
<dbReference type="EMBL" id="FNDU01000034">
    <property type="protein sequence ID" value="SDJ21057.1"/>
    <property type="molecule type" value="Genomic_DNA"/>
</dbReference>
<evidence type="ECO:0000256" key="5">
    <source>
        <dbReference type="ARBA" id="ARBA00022989"/>
    </source>
</evidence>
<gene>
    <name evidence="9" type="ORF">SAMN05216352_1347</name>
</gene>
<evidence type="ECO:0000259" key="8">
    <source>
        <dbReference type="Pfam" id="PF04239"/>
    </source>
</evidence>
<keyword evidence="6 7" id="KW-0472">Membrane</keyword>
<name>A0A1G8RVT9_9BACI</name>
<feature type="transmembrane region" description="Helical" evidence="7">
    <location>
        <begin position="38"/>
        <end position="67"/>
    </location>
</feature>
<keyword evidence="3" id="KW-1003">Cell membrane</keyword>
<comment type="similarity">
    <text evidence="2">Belongs to the UPF0702 family.</text>
</comment>
<dbReference type="Pfam" id="PF04239">
    <property type="entry name" value="DUF421"/>
    <property type="match status" value="1"/>
</dbReference>
<evidence type="ECO:0000256" key="2">
    <source>
        <dbReference type="ARBA" id="ARBA00006448"/>
    </source>
</evidence>
<dbReference type="PANTHER" id="PTHR34582:SF5">
    <property type="entry name" value="UPF0702 TRANSMEMBRANE PROTEIN YETF"/>
    <property type="match status" value="1"/>
</dbReference>
<reference evidence="9 10" key="1">
    <citation type="submission" date="2016-10" db="EMBL/GenBank/DDBJ databases">
        <authorList>
            <person name="de Groot N.N."/>
        </authorList>
    </citation>
    <scope>NUCLEOTIDE SEQUENCE [LARGE SCALE GENOMIC DNA]</scope>
    <source>
        <strain evidence="10">P4B,CCM 7963,CECT 7998,DSM 25260,IBRC-M 10614,KCTC 13821</strain>
    </source>
</reference>
<evidence type="ECO:0000256" key="3">
    <source>
        <dbReference type="ARBA" id="ARBA00022475"/>
    </source>
</evidence>
<dbReference type="InterPro" id="IPR023090">
    <property type="entry name" value="UPF0702_alpha/beta_dom_sf"/>
</dbReference>
<dbReference type="Proteomes" id="UP000199017">
    <property type="component" value="Unassembled WGS sequence"/>
</dbReference>
<evidence type="ECO:0000313" key="9">
    <source>
        <dbReference type="EMBL" id="SDJ21057.1"/>
    </source>
</evidence>
<evidence type="ECO:0000256" key="6">
    <source>
        <dbReference type="ARBA" id="ARBA00023136"/>
    </source>
</evidence>
<comment type="subcellular location">
    <subcellularLocation>
        <location evidence="1">Cell membrane</location>
        <topology evidence="1">Multi-pass membrane protein</topology>
    </subcellularLocation>
</comment>
<feature type="domain" description="YetF C-terminal" evidence="8">
    <location>
        <begin position="78"/>
        <end position="208"/>
    </location>
</feature>
<keyword evidence="5 7" id="KW-1133">Transmembrane helix</keyword>
<evidence type="ECO:0000256" key="4">
    <source>
        <dbReference type="ARBA" id="ARBA00022692"/>
    </source>
</evidence>
<dbReference type="GO" id="GO:0005886">
    <property type="term" value="C:plasma membrane"/>
    <property type="evidence" value="ECO:0007669"/>
    <property type="project" value="UniProtKB-SubCell"/>
</dbReference>
<dbReference type="OrthoDB" id="9778331at2"/>
<dbReference type="RefSeq" id="WP_091588414.1">
    <property type="nucleotide sequence ID" value="NZ_FNDU01000034.1"/>
</dbReference>
<keyword evidence="10" id="KW-1185">Reference proteome</keyword>
<sequence length="222" mass="24848">MLSFIGMLLLLFVVSIIVVRFMGKSALAQFTPHDLTAIFFIVAIAMAPIKVEGIVQSLIGIAIVVFVHVSLSKLSLYNQLNRFIIGEPTILIKHGKLIKSNLKKSHFSLSELLSSIRSKGYPDIQNIQYAILEPNGDISVMPKEEELPATPKMLGHEMEYRGFPIPVIVEGNIQHENLKLIHKDQQWLINEIKAAGFTTWNNIFYASVRDTNHSLIVDEGKG</sequence>
<dbReference type="STRING" id="930129.SAMN05216352_1347"/>